<dbReference type="EMBL" id="WTPW01003033">
    <property type="protein sequence ID" value="KAF0356575.1"/>
    <property type="molecule type" value="Genomic_DNA"/>
</dbReference>
<sequence length="109" mass="13171">MSNHNSFTVLENLRDDDKFQIEELKWDTKLKFTVGAIQNFKKNLKWIELAPNEEEFWKLYLYLDLVACSPQQNRACRSFNWYAEQERIVPFDERSKEESKGYKLRVSDK</sequence>
<keyword evidence="2" id="KW-1185">Reference proteome</keyword>
<proteinExistence type="predicted"/>
<dbReference type="AlphaFoldDB" id="A0A8H3WX47"/>
<name>A0A8H3WX47_GIGMA</name>
<gene>
    <name evidence="1" type="ORF">F8M41_014765</name>
</gene>
<evidence type="ECO:0000313" key="2">
    <source>
        <dbReference type="Proteomes" id="UP000439903"/>
    </source>
</evidence>
<accession>A0A8H3WX47</accession>
<dbReference type="OrthoDB" id="2395269at2759"/>
<protein>
    <submittedName>
        <fullName evidence="1">Uncharacterized protein</fullName>
    </submittedName>
</protein>
<reference evidence="1 2" key="1">
    <citation type="journal article" date="2019" name="Environ. Microbiol.">
        <title>At the nexus of three kingdoms: the genome of the mycorrhizal fungus Gigaspora margarita provides insights into plant, endobacterial and fungal interactions.</title>
        <authorList>
            <person name="Venice F."/>
            <person name="Ghignone S."/>
            <person name="Salvioli di Fossalunga A."/>
            <person name="Amselem J."/>
            <person name="Novero M."/>
            <person name="Xianan X."/>
            <person name="Sedzielewska Toro K."/>
            <person name="Morin E."/>
            <person name="Lipzen A."/>
            <person name="Grigoriev I.V."/>
            <person name="Henrissat B."/>
            <person name="Martin F.M."/>
            <person name="Bonfante P."/>
        </authorList>
    </citation>
    <scope>NUCLEOTIDE SEQUENCE [LARGE SCALE GENOMIC DNA]</scope>
    <source>
        <strain evidence="1 2">BEG34</strain>
    </source>
</reference>
<evidence type="ECO:0000313" key="1">
    <source>
        <dbReference type="EMBL" id="KAF0356575.1"/>
    </source>
</evidence>
<organism evidence="1 2">
    <name type="scientific">Gigaspora margarita</name>
    <dbReference type="NCBI Taxonomy" id="4874"/>
    <lineage>
        <taxon>Eukaryota</taxon>
        <taxon>Fungi</taxon>
        <taxon>Fungi incertae sedis</taxon>
        <taxon>Mucoromycota</taxon>
        <taxon>Glomeromycotina</taxon>
        <taxon>Glomeromycetes</taxon>
        <taxon>Diversisporales</taxon>
        <taxon>Gigasporaceae</taxon>
        <taxon>Gigaspora</taxon>
    </lineage>
</organism>
<dbReference type="Proteomes" id="UP000439903">
    <property type="component" value="Unassembled WGS sequence"/>
</dbReference>
<comment type="caution">
    <text evidence="1">The sequence shown here is derived from an EMBL/GenBank/DDBJ whole genome shotgun (WGS) entry which is preliminary data.</text>
</comment>